<name>A0A4Y2GY73_ARAVE</name>
<gene>
    <name evidence="1" type="ORF">AVEN_145286_1</name>
</gene>
<proteinExistence type="predicted"/>
<organism evidence="1 2">
    <name type="scientific">Araneus ventricosus</name>
    <name type="common">Orbweaver spider</name>
    <name type="synonym">Epeira ventricosa</name>
    <dbReference type="NCBI Taxonomy" id="182803"/>
    <lineage>
        <taxon>Eukaryota</taxon>
        <taxon>Metazoa</taxon>
        <taxon>Ecdysozoa</taxon>
        <taxon>Arthropoda</taxon>
        <taxon>Chelicerata</taxon>
        <taxon>Arachnida</taxon>
        <taxon>Araneae</taxon>
        <taxon>Araneomorphae</taxon>
        <taxon>Entelegynae</taxon>
        <taxon>Araneoidea</taxon>
        <taxon>Araneidae</taxon>
        <taxon>Araneus</taxon>
    </lineage>
</organism>
<comment type="caution">
    <text evidence="1">The sequence shown here is derived from an EMBL/GenBank/DDBJ whole genome shotgun (WGS) entry which is preliminary data.</text>
</comment>
<dbReference type="EMBL" id="BGPR01001661">
    <property type="protein sequence ID" value="GBM58992.1"/>
    <property type="molecule type" value="Genomic_DNA"/>
</dbReference>
<dbReference type="AlphaFoldDB" id="A0A4Y2GY73"/>
<evidence type="ECO:0000313" key="1">
    <source>
        <dbReference type="EMBL" id="GBM58992.1"/>
    </source>
</evidence>
<sequence length="109" mass="12656">MSYVVSDFRCYIKMAYVLLGMVTLSTRPFPQRSVRVFEFAPFIHILRLEAIFDVDGLIKSNLLLTGGTIAVPEFFSPFLTDRYNCCIAKSENFTPRIQRSSSFFWFKFS</sequence>
<reference evidence="1 2" key="1">
    <citation type="journal article" date="2019" name="Sci. Rep.">
        <title>Orb-weaving spider Araneus ventricosus genome elucidates the spidroin gene catalogue.</title>
        <authorList>
            <person name="Kono N."/>
            <person name="Nakamura H."/>
            <person name="Ohtoshi R."/>
            <person name="Moran D.A.P."/>
            <person name="Shinohara A."/>
            <person name="Yoshida Y."/>
            <person name="Fujiwara M."/>
            <person name="Mori M."/>
            <person name="Tomita M."/>
            <person name="Arakawa K."/>
        </authorList>
    </citation>
    <scope>NUCLEOTIDE SEQUENCE [LARGE SCALE GENOMIC DNA]</scope>
</reference>
<keyword evidence="2" id="KW-1185">Reference proteome</keyword>
<evidence type="ECO:0000313" key="2">
    <source>
        <dbReference type="Proteomes" id="UP000499080"/>
    </source>
</evidence>
<accession>A0A4Y2GY73</accession>
<dbReference type="Proteomes" id="UP000499080">
    <property type="component" value="Unassembled WGS sequence"/>
</dbReference>
<protein>
    <submittedName>
        <fullName evidence="1">Uncharacterized protein</fullName>
    </submittedName>
</protein>